<evidence type="ECO:0000259" key="4">
    <source>
        <dbReference type="Pfam" id="PF00155"/>
    </source>
</evidence>
<protein>
    <recommendedName>
        <fullName evidence="4">Aminotransferase class I/classII large domain-containing protein</fullName>
    </recommendedName>
</protein>
<organism evidence="5">
    <name type="scientific">marine sediment metagenome</name>
    <dbReference type="NCBI Taxonomy" id="412755"/>
    <lineage>
        <taxon>unclassified sequences</taxon>
        <taxon>metagenomes</taxon>
        <taxon>ecological metagenomes</taxon>
    </lineage>
</organism>
<dbReference type="GO" id="GO:0030170">
    <property type="term" value="F:pyridoxal phosphate binding"/>
    <property type="evidence" value="ECO:0007669"/>
    <property type="project" value="InterPro"/>
</dbReference>
<sequence length="234" mass="25200">MSIWDDMRADLEEQDALDLLRRPVVLDSPAAPRVTVDGREVLCLCSNDYLHLANDPAVRAAAEKAIRAWGVGAGASRLVSGTMGPHVQLEQALADFKGAASAVVTSTGWMANHAAVAALGGKDDLILCDKLNHASIWNAARAAGARLRTFPHRSTARLGALLERHRSKHRRCLIVTDSLFSMDGDLAPLREIVELKNRYDAQLLIDEAHATGVMGPAGRGVAELLEVEREVDAT</sequence>
<dbReference type="InterPro" id="IPR050087">
    <property type="entry name" value="AON_synthase_class-II"/>
</dbReference>
<dbReference type="SUPFAM" id="SSF53383">
    <property type="entry name" value="PLP-dependent transferases"/>
    <property type="match status" value="1"/>
</dbReference>
<reference evidence="5" key="1">
    <citation type="journal article" date="2014" name="Front. Microbiol.">
        <title>High frequency of phylogenetically diverse reductive dehalogenase-homologous genes in deep subseafloor sedimentary metagenomes.</title>
        <authorList>
            <person name="Kawai M."/>
            <person name="Futagami T."/>
            <person name="Toyoda A."/>
            <person name="Takaki Y."/>
            <person name="Nishi S."/>
            <person name="Hori S."/>
            <person name="Arai W."/>
            <person name="Tsubouchi T."/>
            <person name="Morono Y."/>
            <person name="Uchiyama I."/>
            <person name="Ito T."/>
            <person name="Fujiyama A."/>
            <person name="Inagaki F."/>
            <person name="Takami H."/>
        </authorList>
    </citation>
    <scope>NUCLEOTIDE SEQUENCE</scope>
    <source>
        <strain evidence="5">Expedition CK06-06</strain>
    </source>
</reference>
<proteinExistence type="predicted"/>
<evidence type="ECO:0000313" key="5">
    <source>
        <dbReference type="EMBL" id="GAH63545.1"/>
    </source>
</evidence>
<evidence type="ECO:0000256" key="3">
    <source>
        <dbReference type="ARBA" id="ARBA00022898"/>
    </source>
</evidence>
<feature type="non-terminal residue" evidence="5">
    <location>
        <position position="234"/>
    </location>
</feature>
<comment type="caution">
    <text evidence="5">The sequence shown here is derived from an EMBL/GenBank/DDBJ whole genome shotgun (WGS) entry which is preliminary data.</text>
</comment>
<dbReference type="AlphaFoldDB" id="X1I2M2"/>
<dbReference type="EMBL" id="BARU01029124">
    <property type="protein sequence ID" value="GAH63545.1"/>
    <property type="molecule type" value="Genomic_DNA"/>
</dbReference>
<keyword evidence="3" id="KW-0663">Pyridoxal phosphate</keyword>
<dbReference type="PANTHER" id="PTHR13693">
    <property type="entry name" value="CLASS II AMINOTRANSFERASE/8-AMINO-7-OXONONANOATE SYNTHASE"/>
    <property type="match status" value="1"/>
</dbReference>
<comment type="cofactor">
    <cofactor evidence="1">
        <name>pyridoxal 5'-phosphate</name>
        <dbReference type="ChEBI" id="CHEBI:597326"/>
    </cofactor>
</comment>
<dbReference type="InterPro" id="IPR015424">
    <property type="entry name" value="PyrdxlP-dep_Trfase"/>
</dbReference>
<keyword evidence="2" id="KW-0808">Transferase</keyword>
<evidence type="ECO:0000256" key="2">
    <source>
        <dbReference type="ARBA" id="ARBA00022679"/>
    </source>
</evidence>
<evidence type="ECO:0000256" key="1">
    <source>
        <dbReference type="ARBA" id="ARBA00001933"/>
    </source>
</evidence>
<accession>X1I2M2</accession>
<name>X1I2M2_9ZZZZ</name>
<dbReference type="Gene3D" id="3.40.640.10">
    <property type="entry name" value="Type I PLP-dependent aspartate aminotransferase-like (Major domain)"/>
    <property type="match status" value="1"/>
</dbReference>
<gene>
    <name evidence="5" type="ORF">S03H2_46397</name>
</gene>
<dbReference type="InterPro" id="IPR015421">
    <property type="entry name" value="PyrdxlP-dep_Trfase_major"/>
</dbReference>
<dbReference type="GO" id="GO:0009102">
    <property type="term" value="P:biotin biosynthetic process"/>
    <property type="evidence" value="ECO:0007669"/>
    <property type="project" value="TreeGrafter"/>
</dbReference>
<dbReference type="Pfam" id="PF00155">
    <property type="entry name" value="Aminotran_1_2"/>
    <property type="match status" value="1"/>
</dbReference>
<dbReference type="GO" id="GO:0008710">
    <property type="term" value="F:8-amino-7-oxononanoate synthase activity"/>
    <property type="evidence" value="ECO:0007669"/>
    <property type="project" value="TreeGrafter"/>
</dbReference>
<feature type="domain" description="Aminotransferase class I/classII large" evidence="4">
    <location>
        <begin position="40"/>
        <end position="231"/>
    </location>
</feature>
<dbReference type="PANTHER" id="PTHR13693:SF100">
    <property type="entry name" value="8-AMINO-7-OXONONANOATE SYNTHASE"/>
    <property type="match status" value="1"/>
</dbReference>
<dbReference type="InterPro" id="IPR004839">
    <property type="entry name" value="Aminotransferase_I/II_large"/>
</dbReference>